<dbReference type="PROSITE" id="PS51272">
    <property type="entry name" value="SLH"/>
    <property type="match status" value="2"/>
</dbReference>
<gene>
    <name evidence="3" type="ORF">CUESP1_1817</name>
</gene>
<reference evidence="3 4" key="1">
    <citation type="submission" date="2016-11" db="EMBL/GenBank/DDBJ databases">
        <authorList>
            <person name="Manzoor S."/>
        </authorList>
    </citation>
    <scope>NUCLEOTIDE SEQUENCE [LARGE SCALE GENOMIC DNA]</scope>
    <source>
        <strain evidence="3">Clostridium ultunense strain Esp</strain>
    </source>
</reference>
<dbReference type="HOGENOM" id="CLU_404740_0_0_9"/>
<dbReference type="AlphaFoldDB" id="M1ZKS9"/>
<dbReference type="Pfam" id="PF00395">
    <property type="entry name" value="SLH"/>
    <property type="match status" value="2"/>
</dbReference>
<keyword evidence="1" id="KW-0732">Signal</keyword>
<dbReference type="PANTHER" id="PTHR43308:SF5">
    <property type="entry name" value="S-LAYER PROTEIN _ PEPTIDOGLYCAN ENDO-BETA-N-ACETYLGLUCOSAMINIDASE"/>
    <property type="match status" value="1"/>
</dbReference>
<feature type="domain" description="SLH" evidence="2">
    <location>
        <begin position="516"/>
        <end position="579"/>
    </location>
</feature>
<evidence type="ECO:0000313" key="4">
    <source>
        <dbReference type="Proteomes" id="UP000245423"/>
    </source>
</evidence>
<dbReference type="InterPro" id="IPR001119">
    <property type="entry name" value="SLH_dom"/>
</dbReference>
<dbReference type="PANTHER" id="PTHR43308">
    <property type="entry name" value="OUTER MEMBRANE PROTEIN ALPHA-RELATED"/>
    <property type="match status" value="1"/>
</dbReference>
<evidence type="ECO:0000259" key="2">
    <source>
        <dbReference type="PROSITE" id="PS51272"/>
    </source>
</evidence>
<feature type="domain" description="SLH" evidence="2">
    <location>
        <begin position="580"/>
        <end position="642"/>
    </location>
</feature>
<dbReference type="OrthoDB" id="1704601at2"/>
<keyword evidence="4" id="KW-1185">Reference proteome</keyword>
<dbReference type="EMBL" id="LT669839">
    <property type="protein sequence ID" value="SHD77180.1"/>
    <property type="molecule type" value="Genomic_DNA"/>
</dbReference>
<dbReference type="Proteomes" id="UP000245423">
    <property type="component" value="Chromosome 1"/>
</dbReference>
<protein>
    <submittedName>
        <fullName evidence="3">S-layer domain protein</fullName>
    </submittedName>
</protein>
<sequence>MNKRRNMLVFLILIIIFSSTTVFAIDDKSLDYNIGYKDGLDKGVSDGRITGASDAKNKANTLKEVLKRNLDDLIRDLNIKGKTEDYISGFGDGYSKGFEDGYYDAYRKGSSEDSIIIYGAEDFGNVMGRIDGYIAYKSGDKNRWQRYVPSDKRLIAIFELNNESREYTDIFIEHFRNAYKLSFEAAYQVAKLGEKDYSYEKGLEDGDEYARNLANFNARKDYFLGLSNDYKRNMPTEREIISMFNLRNEHKEYIDAFLAGFEFGRSIFKGRTNGGYMIYYNEAYRKTNKEFVETPDLNGEEDGRTTGQMKGEYAGIIDITLGKPNLWTRHKTKDDIIIDEYGLKFQSENYRMAFIIGYWDGFMKSYNETYKKLQLNSNKVKTYTEKITIDGKENIGITEDDKFLVDIESGTYYNDVIVTIDSIPTSYVNPSSHRHTQASGVYGLKVLNLAGTFDKNKKITVKFKSYGNNVKYGIYKYHHNKWIYIPSRQEGNYLVADINLNNIDFLGNIYAVRVDNQLPIFHDSRGHWAIEEINTYVKREIIYGYPDGTFRPDKKISRREFVTMLSRLYDWFPPHDSSNITKFKDYIEFGYAEKAISYASYYNIVNGYPDNTFRPHDPITYKEVEGIMSRVLDNQKFNWNYFAEKMMYENGIRSKSKDNMNNTITRAEFVFMLHRLNEWRY</sequence>
<organism evidence="3 4">
    <name type="scientific">[Clostridium] ultunense Esp</name>
    <dbReference type="NCBI Taxonomy" id="1288971"/>
    <lineage>
        <taxon>Bacteria</taxon>
        <taxon>Bacillati</taxon>
        <taxon>Bacillota</taxon>
        <taxon>Tissierellia</taxon>
        <taxon>Tissierellales</taxon>
        <taxon>Tepidimicrobiaceae</taxon>
        <taxon>Schnuerera</taxon>
    </lineage>
</organism>
<name>M1ZKS9_9FIRM</name>
<feature type="signal peptide" evidence="1">
    <location>
        <begin position="1"/>
        <end position="24"/>
    </location>
</feature>
<dbReference type="InterPro" id="IPR051465">
    <property type="entry name" value="Cell_Envelope_Struct_Comp"/>
</dbReference>
<evidence type="ECO:0000256" key="1">
    <source>
        <dbReference type="SAM" id="SignalP"/>
    </source>
</evidence>
<dbReference type="RefSeq" id="WP_005586067.1">
    <property type="nucleotide sequence ID" value="NZ_LT669839.1"/>
</dbReference>
<feature type="chain" id="PRO_5015096463" evidence="1">
    <location>
        <begin position="25"/>
        <end position="681"/>
    </location>
</feature>
<proteinExistence type="predicted"/>
<accession>M1ZKS9</accession>
<evidence type="ECO:0000313" key="3">
    <source>
        <dbReference type="EMBL" id="SHD77180.1"/>
    </source>
</evidence>